<dbReference type="EMBL" id="BNJG01000002">
    <property type="protein sequence ID" value="GHO57250.1"/>
    <property type="molecule type" value="Genomic_DNA"/>
</dbReference>
<dbReference type="Gene3D" id="6.10.320.10">
    <property type="match status" value="1"/>
</dbReference>
<dbReference type="CDD" id="cd12208">
    <property type="entry name" value="DIP1984-like"/>
    <property type="match status" value="1"/>
</dbReference>
<evidence type="ECO:0000313" key="1">
    <source>
        <dbReference type="EMBL" id="GHO57250.1"/>
    </source>
</evidence>
<keyword evidence="2" id="KW-1185">Reference proteome</keyword>
<dbReference type="Proteomes" id="UP000654345">
    <property type="component" value="Unassembled WGS sequence"/>
</dbReference>
<sequence>MKLAEALVIRADLQRRVELLRTRLVGSAKVQEGETPPENPDVLFRELEQSFAQFVTLITQINRLSLQTQLPDGRTLTKAIAQRDIFSLQQSVLMSIIEAASTKSERYSHRELRYETTVSVGQLRQQYDDGLGALYCCESGGKMYASIRLPTAFFV</sequence>
<dbReference type="Pfam" id="PF20935">
    <property type="entry name" value="DUF6847"/>
    <property type="match status" value="1"/>
</dbReference>
<proteinExistence type="predicted"/>
<reference evidence="1 2" key="1">
    <citation type="journal article" date="2021" name="Int. J. Syst. Evol. Microbiol.">
        <title>Reticulibacter mediterranei gen. nov., sp. nov., within the new family Reticulibacteraceae fam. nov., and Ktedonospora formicarum gen. nov., sp. nov., Ktedonobacter robiniae sp. nov., Dictyobacter formicarum sp. nov. and Dictyobacter arantiisoli sp. nov., belonging to the class Ktedonobacteria.</title>
        <authorList>
            <person name="Yabe S."/>
            <person name="Zheng Y."/>
            <person name="Wang C.M."/>
            <person name="Sakai Y."/>
            <person name="Abe K."/>
            <person name="Yokota A."/>
            <person name="Donadio S."/>
            <person name="Cavaletti L."/>
            <person name="Monciardini P."/>
        </authorList>
    </citation>
    <scope>NUCLEOTIDE SEQUENCE [LARGE SCALE GENOMIC DNA]</scope>
    <source>
        <strain evidence="1 2">SOSP1-30</strain>
    </source>
</reference>
<protein>
    <submittedName>
        <fullName evidence="1">Uncharacterized protein</fullName>
    </submittedName>
</protein>
<dbReference type="InterPro" id="IPR047741">
    <property type="entry name" value="DIP1984-like"/>
</dbReference>
<gene>
    <name evidence="1" type="ORF">KSB_57250</name>
</gene>
<comment type="caution">
    <text evidence="1">The sequence shown here is derived from an EMBL/GenBank/DDBJ whole genome shotgun (WGS) entry which is preliminary data.</text>
</comment>
<organism evidence="1 2">
    <name type="scientific">Ktedonobacter robiniae</name>
    <dbReference type="NCBI Taxonomy" id="2778365"/>
    <lineage>
        <taxon>Bacteria</taxon>
        <taxon>Bacillati</taxon>
        <taxon>Chloroflexota</taxon>
        <taxon>Ktedonobacteria</taxon>
        <taxon>Ktedonobacterales</taxon>
        <taxon>Ktedonobacteraceae</taxon>
        <taxon>Ktedonobacter</taxon>
    </lineage>
</organism>
<evidence type="ECO:0000313" key="2">
    <source>
        <dbReference type="Proteomes" id="UP000654345"/>
    </source>
</evidence>
<accession>A0ABQ3UY67</accession>
<dbReference type="RefSeq" id="WP_201373668.1">
    <property type="nucleotide sequence ID" value="NZ_BNJG01000002.1"/>
</dbReference>
<name>A0ABQ3UY67_9CHLR</name>
<dbReference type="NCBIfam" id="NF038048">
    <property type="entry name" value="DIP1984_fam"/>
    <property type="match status" value="1"/>
</dbReference>